<dbReference type="EMBL" id="HE575323">
    <property type="protein sequence ID" value="CCC93387.1"/>
    <property type="molecule type" value="Genomic_DNA"/>
</dbReference>
<dbReference type="InterPro" id="IPR001650">
    <property type="entry name" value="Helicase_C-like"/>
</dbReference>
<evidence type="ECO:0000256" key="2">
    <source>
        <dbReference type="ARBA" id="ARBA00022801"/>
    </source>
</evidence>
<comment type="function">
    <text evidence="5">RNA helicase.</text>
</comment>
<dbReference type="SMART" id="SM00487">
    <property type="entry name" value="DEXDc"/>
    <property type="match status" value="1"/>
</dbReference>
<dbReference type="PROSITE" id="PS51194">
    <property type="entry name" value="HELICASE_CTER"/>
    <property type="match status" value="1"/>
</dbReference>
<feature type="region of interest" description="Disordered" evidence="6">
    <location>
        <begin position="86"/>
        <end position="106"/>
    </location>
</feature>
<dbReference type="GO" id="GO:0003724">
    <property type="term" value="F:RNA helicase activity"/>
    <property type="evidence" value="ECO:0007669"/>
    <property type="project" value="UniProtKB-EC"/>
</dbReference>
<evidence type="ECO:0000259" key="8">
    <source>
        <dbReference type="PROSITE" id="PS51194"/>
    </source>
</evidence>
<dbReference type="AlphaFoldDB" id="G0UVH2"/>
<organism evidence="9">
    <name type="scientific">Trypanosoma congolense (strain IL3000)</name>
    <dbReference type="NCBI Taxonomy" id="1068625"/>
    <lineage>
        <taxon>Eukaryota</taxon>
        <taxon>Discoba</taxon>
        <taxon>Euglenozoa</taxon>
        <taxon>Kinetoplastea</taxon>
        <taxon>Metakinetoplastina</taxon>
        <taxon>Trypanosomatida</taxon>
        <taxon>Trypanosomatidae</taxon>
        <taxon>Trypanosoma</taxon>
        <taxon>Nannomonas</taxon>
    </lineage>
</organism>
<keyword evidence="2 5" id="KW-0378">Hydrolase</keyword>
<dbReference type="GO" id="GO:0016787">
    <property type="term" value="F:hydrolase activity"/>
    <property type="evidence" value="ECO:0007669"/>
    <property type="project" value="UniProtKB-KW"/>
</dbReference>
<evidence type="ECO:0000256" key="6">
    <source>
        <dbReference type="SAM" id="MobiDB-lite"/>
    </source>
</evidence>
<dbReference type="EC" id="3.6.4.13" evidence="5"/>
<dbReference type="CDD" id="cd18787">
    <property type="entry name" value="SF2_C_DEAD"/>
    <property type="match status" value="1"/>
</dbReference>
<dbReference type="Gene3D" id="3.40.50.300">
    <property type="entry name" value="P-loop containing nucleotide triphosphate hydrolases"/>
    <property type="match status" value="2"/>
</dbReference>
<name>G0UVH2_TRYCI</name>
<dbReference type="SUPFAM" id="SSF52540">
    <property type="entry name" value="P-loop containing nucleoside triphosphate hydrolases"/>
    <property type="match status" value="1"/>
</dbReference>
<dbReference type="GO" id="GO:0005524">
    <property type="term" value="F:ATP binding"/>
    <property type="evidence" value="ECO:0007669"/>
    <property type="project" value="UniProtKB-UniRule"/>
</dbReference>
<keyword evidence="4 5" id="KW-0694">RNA-binding</keyword>
<accession>G0UVH2</accession>
<comment type="catalytic activity">
    <reaction evidence="5">
        <text>ATP + H2O = ADP + phosphate + H(+)</text>
        <dbReference type="Rhea" id="RHEA:13065"/>
        <dbReference type="ChEBI" id="CHEBI:15377"/>
        <dbReference type="ChEBI" id="CHEBI:15378"/>
        <dbReference type="ChEBI" id="CHEBI:30616"/>
        <dbReference type="ChEBI" id="CHEBI:43474"/>
        <dbReference type="ChEBI" id="CHEBI:456216"/>
        <dbReference type="EC" id="3.6.4.13"/>
    </reaction>
</comment>
<evidence type="ECO:0000256" key="1">
    <source>
        <dbReference type="ARBA" id="ARBA00022741"/>
    </source>
</evidence>
<evidence type="ECO:0000256" key="3">
    <source>
        <dbReference type="ARBA" id="ARBA00022840"/>
    </source>
</evidence>
<dbReference type="VEuPathDB" id="TriTrypDB:TcIL3000_10_1460"/>
<evidence type="ECO:0000259" key="7">
    <source>
        <dbReference type="PROSITE" id="PS51192"/>
    </source>
</evidence>
<dbReference type="Pfam" id="PF00270">
    <property type="entry name" value="DEAD"/>
    <property type="match status" value="1"/>
</dbReference>
<feature type="region of interest" description="Disordered" evidence="6">
    <location>
        <begin position="243"/>
        <end position="284"/>
    </location>
</feature>
<protein>
    <recommendedName>
        <fullName evidence="5">ATP-dependent RNA helicase</fullName>
        <ecNumber evidence="5">3.6.4.13</ecNumber>
    </recommendedName>
</protein>
<dbReference type="GO" id="GO:0003723">
    <property type="term" value="F:RNA binding"/>
    <property type="evidence" value="ECO:0007669"/>
    <property type="project" value="UniProtKB-UniRule"/>
</dbReference>
<gene>
    <name evidence="9" type="ORF">TCIL3000_10_1460</name>
</gene>
<reference evidence="9" key="1">
    <citation type="journal article" date="2012" name="Proc. Natl. Acad. Sci. U.S.A.">
        <title>Antigenic diversity is generated by distinct evolutionary mechanisms in African trypanosome species.</title>
        <authorList>
            <person name="Jackson A.P."/>
            <person name="Berry A."/>
            <person name="Aslett M."/>
            <person name="Allison H.C."/>
            <person name="Burton P."/>
            <person name="Vavrova-Anderson J."/>
            <person name="Brown R."/>
            <person name="Browne H."/>
            <person name="Corton N."/>
            <person name="Hauser H."/>
            <person name="Gamble J."/>
            <person name="Gilderthorp R."/>
            <person name="Marcello L."/>
            <person name="McQuillan J."/>
            <person name="Otto T.D."/>
            <person name="Quail M.A."/>
            <person name="Sanders M.J."/>
            <person name="van Tonder A."/>
            <person name="Ginger M.L."/>
            <person name="Field M.C."/>
            <person name="Barry J.D."/>
            <person name="Hertz-Fowler C."/>
            <person name="Berriman M."/>
        </authorList>
    </citation>
    <scope>NUCLEOTIDE SEQUENCE</scope>
    <source>
        <strain evidence="9">IL3000</strain>
    </source>
</reference>
<dbReference type="InterPro" id="IPR014001">
    <property type="entry name" value="Helicase_ATP-bd"/>
</dbReference>
<evidence type="ECO:0000313" key="9">
    <source>
        <dbReference type="EMBL" id="CCC93387.1"/>
    </source>
</evidence>
<dbReference type="InterPro" id="IPR011545">
    <property type="entry name" value="DEAD/DEAH_box_helicase_dom"/>
</dbReference>
<feature type="domain" description="Helicase ATP-binding" evidence="7">
    <location>
        <begin position="133"/>
        <end position="364"/>
    </location>
</feature>
<feature type="compositionally biased region" description="Acidic residues" evidence="6">
    <location>
        <begin position="261"/>
        <end position="278"/>
    </location>
</feature>
<keyword evidence="1 5" id="KW-0547">Nucleotide-binding</keyword>
<feature type="domain" description="Helicase C-terminal" evidence="8">
    <location>
        <begin position="389"/>
        <end position="541"/>
    </location>
</feature>
<sequence>MGPISLCCSCNTSPLTPLIILPSSKLACQSDSTTLLPPLHMNIYSWESSDRPQRSKTKKAGTVVFHPDEAIDLSFDRLQKEFPLDSAEQRHGQADVGGQPERKKAPLMTPATAKTLVKKMGFNTLLPCQAQCYRGIFNRRDVILHSRTGSGKTLAYALPIIERHFIMNTRAPSASKGPFLLIFLFSNELAAQTKGVIQKIYPKLNVLIAGFDTLECQSCDILIGTVASLDMAIRGRRCGKSHKGVKRTREEYSHTNQESGETYDDETLDDGDDSDSEEASSPAISASNVQAIVVDEVDLTLGPRFSQTGRRMRNLLNFIRKANGSLVKGLLTDYRTHHYVLCGATVPNWVVKAGFLGIKKYYYQLVTVGTAKLPEKLECFSMFCPYKNRVETALKLITAENFGRTVVFGTKGQVQNLETALSRNKLEFSFSTLNPSEDEVGRIKALENFNTNTTSLILCTDVAARGLDFVDVHMVLMLSLPEHNMAVETFVHRAGRTARASRVGKCLQLHDEREKTSMEAIEKNAHITFKKYIASSGEEDGGAPPNKSLKIKRGAPNLQAKIAFSLTVKNPFKYSNPEAAVPTALEVLKKNIGDLFSNVSNVAEGDSPEIVTFEYPATDSHEVRKRLWKFSLKELNPTKPSK</sequence>
<keyword evidence="5 9" id="KW-0347">Helicase</keyword>
<comment type="similarity">
    <text evidence="5">Belongs to the DEAD box helicase family.</text>
</comment>
<evidence type="ECO:0000256" key="4">
    <source>
        <dbReference type="ARBA" id="ARBA00022884"/>
    </source>
</evidence>
<dbReference type="InterPro" id="IPR027417">
    <property type="entry name" value="P-loop_NTPase"/>
</dbReference>
<proteinExistence type="inferred from homology"/>
<evidence type="ECO:0000256" key="5">
    <source>
        <dbReference type="RuleBase" id="RU365068"/>
    </source>
</evidence>
<dbReference type="PANTHER" id="PTHR24031">
    <property type="entry name" value="RNA HELICASE"/>
    <property type="match status" value="1"/>
</dbReference>
<dbReference type="PROSITE" id="PS51192">
    <property type="entry name" value="HELICASE_ATP_BIND_1"/>
    <property type="match status" value="1"/>
</dbReference>
<comment type="domain">
    <text evidence="5">The Q motif is unique to and characteristic of the DEAD box family of RNA helicases and controls ATP binding and hydrolysis.</text>
</comment>
<dbReference type="SMART" id="SM00490">
    <property type="entry name" value="HELICc"/>
    <property type="match status" value="1"/>
</dbReference>
<dbReference type="Pfam" id="PF00271">
    <property type="entry name" value="Helicase_C"/>
    <property type="match status" value="1"/>
</dbReference>
<keyword evidence="3 5" id="KW-0067">ATP-binding</keyword>